<comment type="caution">
    <text evidence="1">The sequence shown here is derived from an EMBL/GenBank/DDBJ whole genome shotgun (WGS) entry which is preliminary data.</text>
</comment>
<dbReference type="GO" id="GO:0005737">
    <property type="term" value="C:cytoplasm"/>
    <property type="evidence" value="ECO:0007669"/>
    <property type="project" value="TreeGrafter"/>
</dbReference>
<name>A0A818K2Q1_9BILA</name>
<gene>
    <name evidence="1" type="ORF">KIK155_LOCUS18358</name>
</gene>
<proteinExistence type="predicted"/>
<dbReference type="PANTHER" id="PTHR12601:SF6">
    <property type="entry name" value="CLUSTERED MITOCHONDRIA PROTEIN HOMOLOG"/>
    <property type="match status" value="1"/>
</dbReference>
<dbReference type="Proteomes" id="UP000663865">
    <property type="component" value="Unassembled WGS sequence"/>
</dbReference>
<sequence>MNYFYGTKSLKVALSHHLCARIQSCRGDFRSALNSEREAYQIYKLQLGDEHERTRESAQVLKHLTEQAVVLQRRINDVVKGQLLVIPSLTIQQPSFQNVLEMLNVVNGILFIQIREKDLEILRDEFAKQSIGNQQTSVSSMTISEAVDQAAALLNNEID</sequence>
<evidence type="ECO:0000313" key="2">
    <source>
        <dbReference type="Proteomes" id="UP000663865"/>
    </source>
</evidence>
<dbReference type="InterPro" id="IPR027523">
    <property type="entry name" value="CLU_prot"/>
</dbReference>
<dbReference type="GO" id="GO:0003729">
    <property type="term" value="F:mRNA binding"/>
    <property type="evidence" value="ECO:0007669"/>
    <property type="project" value="TreeGrafter"/>
</dbReference>
<dbReference type="AlphaFoldDB" id="A0A818K2Q1"/>
<dbReference type="EMBL" id="CAJNYV010003260">
    <property type="protein sequence ID" value="CAF3549356.1"/>
    <property type="molecule type" value="Genomic_DNA"/>
</dbReference>
<organism evidence="1 2">
    <name type="scientific">Rotaria socialis</name>
    <dbReference type="NCBI Taxonomy" id="392032"/>
    <lineage>
        <taxon>Eukaryota</taxon>
        <taxon>Metazoa</taxon>
        <taxon>Spiralia</taxon>
        <taxon>Gnathifera</taxon>
        <taxon>Rotifera</taxon>
        <taxon>Eurotatoria</taxon>
        <taxon>Bdelloidea</taxon>
        <taxon>Philodinida</taxon>
        <taxon>Philodinidae</taxon>
        <taxon>Rotaria</taxon>
    </lineage>
</organism>
<reference evidence="1" key="1">
    <citation type="submission" date="2021-02" db="EMBL/GenBank/DDBJ databases">
        <authorList>
            <person name="Nowell W R."/>
        </authorList>
    </citation>
    <scope>NUCLEOTIDE SEQUENCE</scope>
</reference>
<evidence type="ECO:0000313" key="1">
    <source>
        <dbReference type="EMBL" id="CAF3549356.1"/>
    </source>
</evidence>
<dbReference type="GO" id="GO:0048312">
    <property type="term" value="P:intracellular distribution of mitochondria"/>
    <property type="evidence" value="ECO:0007669"/>
    <property type="project" value="TreeGrafter"/>
</dbReference>
<dbReference type="InterPro" id="IPR011990">
    <property type="entry name" value="TPR-like_helical_dom_sf"/>
</dbReference>
<dbReference type="Gene3D" id="1.25.40.10">
    <property type="entry name" value="Tetratricopeptide repeat domain"/>
    <property type="match status" value="1"/>
</dbReference>
<dbReference type="PANTHER" id="PTHR12601">
    <property type="entry name" value="EUKARYOTIC TRANSLATION INITIATION FACTOR 3 SUBUNIT EIF-3"/>
    <property type="match status" value="1"/>
</dbReference>
<protein>
    <submittedName>
        <fullName evidence="1">Uncharacterized protein</fullName>
    </submittedName>
</protein>
<accession>A0A818K2Q1</accession>